<feature type="region of interest" description="Disordered" evidence="1">
    <location>
        <begin position="53"/>
        <end position="120"/>
    </location>
</feature>
<dbReference type="Proteomes" id="UP000011115">
    <property type="component" value="Unassembled WGS sequence"/>
</dbReference>
<reference evidence="3" key="1">
    <citation type="journal article" date="2011" name="Nature">
        <title>Genome sequence and analysis of the tuber crop potato.</title>
        <authorList>
            <consortium name="The Potato Genome Sequencing Consortium"/>
        </authorList>
    </citation>
    <scope>NUCLEOTIDE SEQUENCE [LARGE SCALE GENOMIC DNA]</scope>
    <source>
        <strain evidence="3">cv. DM1-3 516 R44</strain>
    </source>
</reference>
<keyword evidence="3" id="KW-1185">Reference proteome</keyword>
<accession>M1DZ89</accession>
<feature type="compositionally biased region" description="Basic and acidic residues" evidence="1">
    <location>
        <begin position="85"/>
        <end position="103"/>
    </location>
</feature>
<dbReference type="PaxDb" id="4113-PGSC0003DMT400096787"/>
<name>M1DZ89_SOLTU</name>
<dbReference type="InParanoid" id="M1DZ89"/>
<dbReference type="HOGENOM" id="CLU_029307_7_1_1"/>
<organism evidence="2 3">
    <name type="scientific">Solanum tuberosum</name>
    <name type="common">Potato</name>
    <dbReference type="NCBI Taxonomy" id="4113"/>
    <lineage>
        <taxon>Eukaryota</taxon>
        <taxon>Viridiplantae</taxon>
        <taxon>Streptophyta</taxon>
        <taxon>Embryophyta</taxon>
        <taxon>Tracheophyta</taxon>
        <taxon>Spermatophyta</taxon>
        <taxon>Magnoliopsida</taxon>
        <taxon>eudicotyledons</taxon>
        <taxon>Gunneridae</taxon>
        <taxon>Pentapetalae</taxon>
        <taxon>asterids</taxon>
        <taxon>lamiids</taxon>
        <taxon>Solanales</taxon>
        <taxon>Solanaceae</taxon>
        <taxon>Solanoideae</taxon>
        <taxon>Solaneae</taxon>
        <taxon>Solanum</taxon>
    </lineage>
</organism>
<evidence type="ECO:0008006" key="4">
    <source>
        <dbReference type="Google" id="ProtNLM"/>
    </source>
</evidence>
<evidence type="ECO:0000313" key="2">
    <source>
        <dbReference type="EnsemblPlants" id="PGSC0003DMT400096787"/>
    </source>
</evidence>
<feature type="region of interest" description="Disordered" evidence="1">
    <location>
        <begin position="147"/>
        <end position="175"/>
    </location>
</feature>
<dbReference type="EnsemblPlants" id="PGSC0003DMT400096787">
    <property type="protein sequence ID" value="PGSC0003DMT400096787"/>
    <property type="gene ID" value="PGSC0003DMG400046358"/>
</dbReference>
<evidence type="ECO:0000256" key="1">
    <source>
        <dbReference type="SAM" id="MobiDB-lite"/>
    </source>
</evidence>
<dbReference type="Gramene" id="PGSC0003DMT400096787">
    <property type="protein sequence ID" value="PGSC0003DMT400096787"/>
    <property type="gene ID" value="PGSC0003DMG400046358"/>
</dbReference>
<reference evidence="2" key="2">
    <citation type="submission" date="2015-06" db="UniProtKB">
        <authorList>
            <consortium name="EnsemblPlants"/>
        </authorList>
    </citation>
    <scope>IDENTIFICATION</scope>
    <source>
        <strain evidence="2">DM1-3 516 R44</strain>
    </source>
</reference>
<sequence length="175" mass="19365">MTHLDILSKNVMGAGASSVSVVEVECTNPEEMKFEALYNEEVNFLANQGGDYRSNYPRHRGNQEMARPKVTGRNMPPRYTKAKNFRKDEKATNPSKLDNDGKKPCANKKTNPRDPSVPSWRRGFFTAIHSSLIAHDFDNLSKSVAAESSKEASRAIVKFQKDTQGTDAPTDGATA</sequence>
<evidence type="ECO:0000313" key="3">
    <source>
        <dbReference type="Proteomes" id="UP000011115"/>
    </source>
</evidence>
<proteinExistence type="predicted"/>
<dbReference type="AlphaFoldDB" id="M1DZ89"/>
<protein>
    <recommendedName>
        <fullName evidence="4">Integrase core domain containing protein</fullName>
    </recommendedName>
</protein>